<evidence type="ECO:0000313" key="2">
    <source>
        <dbReference type="Proteomes" id="UP000831701"/>
    </source>
</evidence>
<accession>A0ACB8VG39</accession>
<dbReference type="EMBL" id="CM041552">
    <property type="protein sequence ID" value="KAI3354566.1"/>
    <property type="molecule type" value="Genomic_DNA"/>
</dbReference>
<protein>
    <submittedName>
        <fullName evidence="1">Uncharacterized protein</fullName>
    </submittedName>
</protein>
<proteinExistence type="predicted"/>
<dbReference type="Proteomes" id="UP000831701">
    <property type="component" value="Chromosome 22"/>
</dbReference>
<gene>
    <name evidence="1" type="ORF">L3Q82_019067</name>
</gene>
<evidence type="ECO:0000313" key="1">
    <source>
        <dbReference type="EMBL" id="KAI3354566.1"/>
    </source>
</evidence>
<comment type="caution">
    <text evidence="1">The sequence shown here is derived from an EMBL/GenBank/DDBJ whole genome shotgun (WGS) entry which is preliminary data.</text>
</comment>
<reference evidence="1" key="1">
    <citation type="submission" date="2022-04" db="EMBL/GenBank/DDBJ databases">
        <title>Jade perch genome.</title>
        <authorList>
            <person name="Chao B."/>
        </authorList>
    </citation>
    <scope>NUCLEOTIDE SEQUENCE</scope>
    <source>
        <strain evidence="1">CB-2022</strain>
    </source>
</reference>
<organism evidence="1 2">
    <name type="scientific">Scortum barcoo</name>
    <name type="common">barcoo grunter</name>
    <dbReference type="NCBI Taxonomy" id="214431"/>
    <lineage>
        <taxon>Eukaryota</taxon>
        <taxon>Metazoa</taxon>
        <taxon>Chordata</taxon>
        <taxon>Craniata</taxon>
        <taxon>Vertebrata</taxon>
        <taxon>Euteleostomi</taxon>
        <taxon>Actinopterygii</taxon>
        <taxon>Neopterygii</taxon>
        <taxon>Teleostei</taxon>
        <taxon>Neoteleostei</taxon>
        <taxon>Acanthomorphata</taxon>
        <taxon>Eupercaria</taxon>
        <taxon>Centrarchiformes</taxon>
        <taxon>Terapontoidei</taxon>
        <taxon>Terapontidae</taxon>
        <taxon>Scortum</taxon>
    </lineage>
</organism>
<name>A0ACB8VG39_9TELE</name>
<keyword evidence="2" id="KW-1185">Reference proteome</keyword>
<sequence length="846" mass="95698">MVLRSCWKSRHKSGSGAGARRILAGPAALLWLFVTQFVCGSSAVMETKNVIQKDGQFDVTFNDTVTSENQTIYAFNHTVSRNKTEGVHVSVDVMSQGLESPILFVVRQKQAVLSFQVPLILRGLYQRKYPYNHVGRTLCQPPTRALSETQYFFVDVSTLSSQGTNYQLRVSRVESFTLLTDKKFSFTASPSQPQYFKYVFPDGVDTVIVKVNSDMTFPCSVMSIQDIQCPVYDLDNNVAFIGMYQTMTKKGAITVQRKDFPSNSFYVVVVVKTEDEACGGPLRFYPLRPDELIDAGNRSKVLDVVVSPAINLEVYVMGMLFCLGIFLSFYLLTLLMACVENKRMSKKREVFQNPADMSPAETGKTPASPYEYGSFADNGSTLSSEAITDSATSTDNNYGYIERSLDSVGRSRQESLSSVEEDDYDTLDDINSDKNIVRTKKYLCVSDLARKDKRVLSKKYQIYFWNIATIAVFYALPVIQLVITYQTVVNVTGNQDICFYNFLCAHPLGALSAFNNILSNLGYVMLGLLFLLIVLKRDIVHNRALVRNDVIALECGIPKHFGLFYAMGTALMMEGLLSACYHVCPNYTNFQFDTSFMYMIAGLCMLKLYQKRHPDINASAYTAYACLAAVIFFSVLGVVFGKGNTVFWIIFSVIHILATLLLSTQLYYMGRWRLDSGILRRMVYIIYTDCIRQCSGPMYIDRMVLLVMGNIVNWSLAAYGLIERPNDFASYLLAIAICNLLLYFAFYIIMKLRSGERIQCLPLVCILFTAVVWGLALYFFFQGLSTWQKTPAESREHNRDCILLSFFDDHDIWHFLSSIAMFGSFLVLLTMDDDLDTVQRDKIFVF</sequence>